<dbReference type="AlphaFoldDB" id="A0A1I8IF52"/>
<keyword evidence="1" id="KW-0175">Coiled coil</keyword>
<name>A0A1I8IF52_9PLAT</name>
<evidence type="ECO:0000256" key="1">
    <source>
        <dbReference type="SAM" id="Coils"/>
    </source>
</evidence>
<accession>A0A1I8IF52</accession>
<keyword evidence="3" id="KW-1185">Reference proteome</keyword>
<evidence type="ECO:0000313" key="4">
    <source>
        <dbReference type="WBParaSite" id="maker-uti_cns_0011917-snap-gene-0.10-mRNA-1"/>
    </source>
</evidence>
<feature type="compositionally biased region" description="Basic residues" evidence="2">
    <location>
        <begin position="281"/>
        <end position="291"/>
    </location>
</feature>
<protein>
    <submittedName>
        <fullName evidence="4">HAP1 N-terminal domain-containing protein</fullName>
    </submittedName>
</protein>
<evidence type="ECO:0000313" key="3">
    <source>
        <dbReference type="Proteomes" id="UP000095280"/>
    </source>
</evidence>
<sequence>RLGGRIEEAVSRLERVEIDCQQLRSELAVASSSGATAKTRLDRLERIGCEQRLQSAERENALLRQELLQAGRFTDELASQLIQNTLIQKNLTDECRYLRERLSEVERLPSQANNSTTAAGAEKLYYTLEFSREPPDGGATANATAATNLASSGVGKSTAGPAVPEGPSAAAAATAAGAAGSPIDDLLPLALATPPHALDLETFLTARDRLQRHRVRLNRPSVCSDTELLGDRFLILSDDSSSASCAVDNEDDANPDDDDAADEEEEESNASAAAAAAGRLRQQRQPRRQFA</sequence>
<dbReference type="Proteomes" id="UP000095280">
    <property type="component" value="Unplaced"/>
</dbReference>
<dbReference type="WBParaSite" id="maker-uti_cns_0011917-snap-gene-0.10-mRNA-1">
    <property type="protein sequence ID" value="maker-uti_cns_0011917-snap-gene-0.10-mRNA-1"/>
    <property type="gene ID" value="maker-uti_cns_0011917-snap-gene-0.10"/>
</dbReference>
<feature type="compositionally biased region" description="Low complexity" evidence="2">
    <location>
        <begin position="269"/>
        <end position="280"/>
    </location>
</feature>
<feature type="coiled-coil region" evidence="1">
    <location>
        <begin position="6"/>
        <end position="108"/>
    </location>
</feature>
<reference evidence="4" key="1">
    <citation type="submission" date="2016-11" db="UniProtKB">
        <authorList>
            <consortium name="WormBaseParasite"/>
        </authorList>
    </citation>
    <scope>IDENTIFICATION</scope>
</reference>
<proteinExistence type="predicted"/>
<feature type="region of interest" description="Disordered" evidence="2">
    <location>
        <begin position="241"/>
        <end position="291"/>
    </location>
</feature>
<evidence type="ECO:0000256" key="2">
    <source>
        <dbReference type="SAM" id="MobiDB-lite"/>
    </source>
</evidence>
<feature type="compositionally biased region" description="Acidic residues" evidence="2">
    <location>
        <begin position="248"/>
        <end position="268"/>
    </location>
</feature>
<organism evidence="3 4">
    <name type="scientific">Macrostomum lignano</name>
    <dbReference type="NCBI Taxonomy" id="282301"/>
    <lineage>
        <taxon>Eukaryota</taxon>
        <taxon>Metazoa</taxon>
        <taxon>Spiralia</taxon>
        <taxon>Lophotrochozoa</taxon>
        <taxon>Platyhelminthes</taxon>
        <taxon>Rhabditophora</taxon>
        <taxon>Macrostomorpha</taxon>
        <taxon>Macrostomida</taxon>
        <taxon>Macrostomidae</taxon>
        <taxon>Macrostomum</taxon>
    </lineage>
</organism>